<dbReference type="Proteomes" id="UP000251617">
    <property type="component" value="Chromosome"/>
</dbReference>
<feature type="domain" description="AB hydrolase-1" evidence="1">
    <location>
        <begin position="51"/>
        <end position="261"/>
    </location>
</feature>
<gene>
    <name evidence="2" type="ORF">C1S65_02740</name>
</gene>
<dbReference type="RefSeq" id="WP_112897204.1">
    <property type="nucleotide sequence ID" value="NZ_CP030750.1"/>
</dbReference>
<reference evidence="2 3" key="1">
    <citation type="submission" date="2018-06" db="EMBL/GenBank/DDBJ databases">
        <title>The genome of Pseudomonas putida NX-1, a lignin degrader.</title>
        <authorList>
            <person name="Xu Z."/>
        </authorList>
    </citation>
    <scope>NUCLEOTIDE SEQUENCE [LARGE SCALE GENOMIC DNA]</scope>
    <source>
        <strain evidence="2 3">NX-1</strain>
    </source>
</reference>
<dbReference type="EMBL" id="CP030750">
    <property type="protein sequence ID" value="AXA23089.1"/>
    <property type="molecule type" value="Genomic_DNA"/>
</dbReference>
<dbReference type="GO" id="GO:0016787">
    <property type="term" value="F:hydrolase activity"/>
    <property type="evidence" value="ECO:0007669"/>
    <property type="project" value="UniProtKB-KW"/>
</dbReference>
<dbReference type="Pfam" id="PF12697">
    <property type="entry name" value="Abhydrolase_6"/>
    <property type="match status" value="1"/>
</dbReference>
<name>A0AAD0P917_PSEPU</name>
<sequence length="281" mass="30627">MDFANTSDQRGSWQYDEPAPGTECFIDEAFDGYQQQARLLLPDSERAPPLFVVGGARSDFTRLNPLLYRLQRQGIGSLTGNLSGHSQASEPGASAPTLAINLQEARRFHRHIAERCRTLVGHSLGGAIALKLAAQLPDIDKLVLICPAVYPDDAHDAPFGPAFSAAIRKPYAFLDCDSYAFLRQFQGRVLLVIGEYDGLNSQTHGQGPGTSAGTRMLRGVQRYSPIPEEVTHALLRSVPARHVECLLLTDCDHGIAAHLRDAPEIADQVADTVAAFILDRE</sequence>
<evidence type="ECO:0000313" key="3">
    <source>
        <dbReference type="Proteomes" id="UP000251617"/>
    </source>
</evidence>
<keyword evidence="2" id="KW-0378">Hydrolase</keyword>
<dbReference type="SUPFAM" id="SSF53474">
    <property type="entry name" value="alpha/beta-Hydrolases"/>
    <property type="match status" value="1"/>
</dbReference>
<accession>A0AAD0P917</accession>
<dbReference type="InterPro" id="IPR000073">
    <property type="entry name" value="AB_hydrolase_1"/>
</dbReference>
<protein>
    <submittedName>
        <fullName evidence="2">Alpha/beta hydrolase</fullName>
    </submittedName>
</protein>
<organism evidence="2 3">
    <name type="scientific">Pseudomonas putida</name>
    <name type="common">Arthrobacter siderocapsulatus</name>
    <dbReference type="NCBI Taxonomy" id="303"/>
    <lineage>
        <taxon>Bacteria</taxon>
        <taxon>Pseudomonadati</taxon>
        <taxon>Pseudomonadota</taxon>
        <taxon>Gammaproteobacteria</taxon>
        <taxon>Pseudomonadales</taxon>
        <taxon>Pseudomonadaceae</taxon>
        <taxon>Pseudomonas</taxon>
    </lineage>
</organism>
<dbReference type="InterPro" id="IPR029058">
    <property type="entry name" value="AB_hydrolase_fold"/>
</dbReference>
<proteinExistence type="predicted"/>
<evidence type="ECO:0000313" key="2">
    <source>
        <dbReference type="EMBL" id="AXA23089.1"/>
    </source>
</evidence>
<dbReference type="Gene3D" id="3.40.50.1820">
    <property type="entry name" value="alpha/beta hydrolase"/>
    <property type="match status" value="1"/>
</dbReference>
<evidence type="ECO:0000259" key="1">
    <source>
        <dbReference type="Pfam" id="PF12697"/>
    </source>
</evidence>
<dbReference type="AlphaFoldDB" id="A0AAD0P917"/>